<dbReference type="Pfam" id="PF03601">
    <property type="entry name" value="Cons_hypoth698"/>
    <property type="match status" value="1"/>
</dbReference>
<feature type="transmembrane region" description="Helical" evidence="8">
    <location>
        <begin position="39"/>
        <end position="61"/>
    </location>
</feature>
<keyword evidence="6 8" id="KW-0472">Membrane</keyword>
<evidence type="ECO:0000256" key="7">
    <source>
        <dbReference type="SAM" id="MobiDB-lite"/>
    </source>
</evidence>
<feature type="transmembrane region" description="Helical" evidence="8">
    <location>
        <begin position="73"/>
        <end position="92"/>
    </location>
</feature>
<reference evidence="9 10" key="1">
    <citation type="journal article" date="2009" name="Stand. Genomic Sci.">
        <title>Complete genome sequence of Kytococcus sedentarius type strain (541).</title>
        <authorList>
            <person name="Sims D."/>
            <person name="Brettin T."/>
            <person name="Detter J.C."/>
            <person name="Han C."/>
            <person name="Lapidus A."/>
            <person name="Copeland A."/>
            <person name="Glavina Del Rio T."/>
            <person name="Nolan M."/>
            <person name="Chen F."/>
            <person name="Lucas S."/>
            <person name="Tice H."/>
            <person name="Cheng J.F."/>
            <person name="Bruce D."/>
            <person name="Goodwin L."/>
            <person name="Pitluck S."/>
            <person name="Ovchinnikova G."/>
            <person name="Pati A."/>
            <person name="Ivanova N."/>
            <person name="Mavrommatis K."/>
            <person name="Chen A."/>
            <person name="Palaniappan K."/>
            <person name="D'haeseleer P."/>
            <person name="Chain P."/>
            <person name="Bristow J."/>
            <person name="Eisen J.A."/>
            <person name="Markowitz V."/>
            <person name="Hugenholtz P."/>
            <person name="Schneider S."/>
            <person name="Goker M."/>
            <person name="Pukall R."/>
            <person name="Kyrpides N.C."/>
            <person name="Klenk H.P."/>
        </authorList>
    </citation>
    <scope>NUCLEOTIDE SEQUENCE [LARGE SCALE GENOMIC DNA]</scope>
    <source>
        <strain evidence="10">ATCC 14392 / DSM 20547 / JCM 11482 / CCUG 33030 / NBRC 15357 / NCTC 11040 / CCM 314 / 541</strain>
    </source>
</reference>
<evidence type="ECO:0000313" key="9">
    <source>
        <dbReference type="EMBL" id="ACV06040.1"/>
    </source>
</evidence>
<dbReference type="InterPro" id="IPR018383">
    <property type="entry name" value="UPF0324_pro"/>
</dbReference>
<accession>C7NG40</accession>
<feature type="transmembrane region" description="Helical" evidence="8">
    <location>
        <begin position="98"/>
        <end position="120"/>
    </location>
</feature>
<dbReference type="AlphaFoldDB" id="C7NG40"/>
<feature type="transmembrane region" description="Helical" evidence="8">
    <location>
        <begin position="125"/>
        <end position="145"/>
    </location>
</feature>
<dbReference type="HOGENOM" id="CLU_033541_1_1_11"/>
<keyword evidence="5 8" id="KW-1133">Transmembrane helix</keyword>
<evidence type="ECO:0000256" key="8">
    <source>
        <dbReference type="SAM" id="Phobius"/>
    </source>
</evidence>
<dbReference type="GO" id="GO:0005886">
    <property type="term" value="C:plasma membrane"/>
    <property type="evidence" value="ECO:0007669"/>
    <property type="project" value="UniProtKB-SubCell"/>
</dbReference>
<dbReference type="PANTHER" id="PTHR30106">
    <property type="entry name" value="INNER MEMBRANE PROTEIN YEIH-RELATED"/>
    <property type="match status" value="1"/>
</dbReference>
<dbReference type="STRING" id="478801.Ksed_09940"/>
<dbReference type="PANTHER" id="PTHR30106:SF2">
    <property type="entry name" value="UPF0324 INNER MEMBRANE PROTEIN YEIH"/>
    <property type="match status" value="1"/>
</dbReference>
<comment type="similarity">
    <text evidence="2">Belongs to the UPF0324 family.</text>
</comment>
<keyword evidence="3" id="KW-1003">Cell membrane</keyword>
<gene>
    <name evidence="9" type="ordered locus">Ksed_09940</name>
</gene>
<feature type="transmembrane region" description="Helical" evidence="8">
    <location>
        <begin position="296"/>
        <end position="315"/>
    </location>
</feature>
<dbReference type="KEGG" id="kse:Ksed_09940"/>
<dbReference type="Proteomes" id="UP000006666">
    <property type="component" value="Chromosome"/>
</dbReference>
<sequence>MTSPAPAPAPSRLPGVLACLVAGLASMGVARLIGTAVPAVSPLLVAILLGIVVGNLVALPASWAPGLTKGSKTMLRAGIVLLGLQVSLATIVGLGWRVVLAVVVVVVAGFATAVVAGRLLGVRPVLALLVGSGFSICGAAAVAAADGVLESDEQDVAVALALVVLFGTLMIPVVPLAASAMGVDPHTTGLWAGLSVHEVAQVVAVGGIVGSGALAVAVVAKLARVVLLAPVMVGLAVWRRRQLRAEQVRAGQADGGAAHPTAGQDAVTLPPLVPFFVVAFLAMVLVRTWVPLPSVLLEVATVAQTVLLAAAMWALGTGVQWSKLRAVGGAPFALAGITTAVVAAVGRWGGPGLREPAPPGWGLGPTFRPVRAEGARPHLAPGPWGGRSAPPAGTSHFASESSHFARIGAGSCNARRTTGNVRRLDAVTGPDRSGSHPHRAP</sequence>
<feature type="region of interest" description="Disordered" evidence="7">
    <location>
        <begin position="379"/>
        <end position="441"/>
    </location>
</feature>
<evidence type="ECO:0000256" key="1">
    <source>
        <dbReference type="ARBA" id="ARBA00004651"/>
    </source>
</evidence>
<organism evidence="9 10">
    <name type="scientific">Kytococcus sedentarius (strain ATCC 14392 / DSM 20547 / JCM 11482 / CCUG 33030 / NBRC 15357 / NCTC 11040 / CCM 314 / 541)</name>
    <name type="common">Micrococcus sedentarius</name>
    <dbReference type="NCBI Taxonomy" id="478801"/>
    <lineage>
        <taxon>Bacteria</taxon>
        <taxon>Bacillati</taxon>
        <taxon>Actinomycetota</taxon>
        <taxon>Actinomycetes</taxon>
        <taxon>Micrococcales</taxon>
        <taxon>Kytococcaceae</taxon>
        <taxon>Kytococcus</taxon>
    </lineage>
</organism>
<dbReference type="EMBL" id="CP001686">
    <property type="protein sequence ID" value="ACV06040.1"/>
    <property type="molecule type" value="Genomic_DNA"/>
</dbReference>
<evidence type="ECO:0000256" key="2">
    <source>
        <dbReference type="ARBA" id="ARBA00007977"/>
    </source>
</evidence>
<protein>
    <submittedName>
        <fullName evidence="9">Predicted membrane protein</fullName>
    </submittedName>
</protein>
<feature type="transmembrane region" description="Helical" evidence="8">
    <location>
        <begin position="272"/>
        <end position="290"/>
    </location>
</feature>
<evidence type="ECO:0000256" key="6">
    <source>
        <dbReference type="ARBA" id="ARBA00023136"/>
    </source>
</evidence>
<evidence type="ECO:0000313" key="10">
    <source>
        <dbReference type="Proteomes" id="UP000006666"/>
    </source>
</evidence>
<dbReference type="RefSeq" id="WP_015778985.1">
    <property type="nucleotide sequence ID" value="NC_013169.1"/>
</dbReference>
<evidence type="ECO:0000256" key="5">
    <source>
        <dbReference type="ARBA" id="ARBA00022989"/>
    </source>
</evidence>
<feature type="transmembrane region" description="Helical" evidence="8">
    <location>
        <begin position="12"/>
        <end position="33"/>
    </location>
</feature>
<dbReference type="eggNOG" id="COG2855">
    <property type="taxonomic scope" value="Bacteria"/>
</dbReference>
<keyword evidence="4 8" id="KW-0812">Transmembrane</keyword>
<comment type="subcellular location">
    <subcellularLocation>
        <location evidence="1">Cell membrane</location>
        <topology evidence="1">Multi-pass membrane protein</topology>
    </subcellularLocation>
</comment>
<name>C7NG40_KYTSD</name>
<feature type="transmembrane region" description="Helical" evidence="8">
    <location>
        <begin position="157"/>
        <end position="178"/>
    </location>
</feature>
<feature type="transmembrane region" description="Helical" evidence="8">
    <location>
        <begin position="190"/>
        <end position="209"/>
    </location>
</feature>
<evidence type="ECO:0000256" key="3">
    <source>
        <dbReference type="ARBA" id="ARBA00022475"/>
    </source>
</evidence>
<evidence type="ECO:0000256" key="4">
    <source>
        <dbReference type="ARBA" id="ARBA00022692"/>
    </source>
</evidence>
<proteinExistence type="inferred from homology"/>
<keyword evidence="10" id="KW-1185">Reference proteome</keyword>